<evidence type="ECO:0000256" key="3">
    <source>
        <dbReference type="ARBA" id="ARBA00022547"/>
    </source>
</evidence>
<reference evidence="10" key="1">
    <citation type="journal article" date="2020" name="Mitochondrial DNA Part B Resour">
        <title>The complete mitochondrial genome of the rubber tree endophytic alga Heveochlorella hainangensis.</title>
        <authorList>
            <person name="Yu B."/>
            <person name="Ma S."/>
            <person name="Han B."/>
            <person name="Fu L."/>
            <person name="Tan D."/>
            <person name="Sun X."/>
            <person name="Zhang J."/>
        </authorList>
    </citation>
    <scope>NUCLEOTIDE SEQUENCE</scope>
</reference>
<gene>
    <name evidence="10" type="primary">MI25</name>
</gene>
<evidence type="ECO:0000256" key="9">
    <source>
        <dbReference type="SAM" id="Phobius"/>
    </source>
</evidence>
<comment type="subcellular location">
    <subcellularLocation>
        <location evidence="1">Mitochondrion membrane</location>
    </subcellularLocation>
</comment>
<dbReference type="GO" id="GO:0015078">
    <property type="term" value="F:proton transmembrane transporter activity"/>
    <property type="evidence" value="ECO:0007669"/>
    <property type="project" value="InterPro"/>
</dbReference>
<dbReference type="AlphaFoldDB" id="A0A6M8UHB8"/>
<keyword evidence="9" id="KW-0812">Transmembrane</keyword>
<keyword evidence="3" id="KW-0138">CF(0)</keyword>
<dbReference type="RefSeq" id="YP_009861077.1">
    <property type="nucleotide sequence ID" value="NC_048968.1"/>
</dbReference>
<keyword evidence="5" id="KW-0406">Ion transport</keyword>
<keyword evidence="2" id="KW-0813">Transport</keyword>
<evidence type="ECO:0000256" key="8">
    <source>
        <dbReference type="SAM" id="MobiDB-lite"/>
    </source>
</evidence>
<dbReference type="Pfam" id="PF05405">
    <property type="entry name" value="Mt_ATP-synt_B"/>
    <property type="match status" value="1"/>
</dbReference>
<protein>
    <submittedName>
        <fullName evidence="10">ATP synthase protein MI25</fullName>
    </submittedName>
</protein>
<dbReference type="GO" id="GO:0031966">
    <property type="term" value="C:mitochondrial membrane"/>
    <property type="evidence" value="ECO:0007669"/>
    <property type="project" value="UniProtKB-SubCell"/>
</dbReference>
<keyword evidence="9" id="KW-1133">Transmembrane helix</keyword>
<evidence type="ECO:0000256" key="6">
    <source>
        <dbReference type="ARBA" id="ARBA00023128"/>
    </source>
</evidence>
<keyword evidence="7 9" id="KW-0472">Membrane</keyword>
<dbReference type="EMBL" id="MN966687">
    <property type="protein sequence ID" value="QKJ84933.1"/>
    <property type="molecule type" value="Genomic_DNA"/>
</dbReference>
<evidence type="ECO:0000256" key="4">
    <source>
        <dbReference type="ARBA" id="ARBA00022781"/>
    </source>
</evidence>
<geneLocation type="mitochondrion" evidence="10"/>
<evidence type="ECO:0000256" key="2">
    <source>
        <dbReference type="ARBA" id="ARBA00022448"/>
    </source>
</evidence>
<evidence type="ECO:0000256" key="1">
    <source>
        <dbReference type="ARBA" id="ARBA00004325"/>
    </source>
</evidence>
<accession>A0A6M8UHB8</accession>
<evidence type="ECO:0000313" key="10">
    <source>
        <dbReference type="EMBL" id="QKJ84933.1"/>
    </source>
</evidence>
<keyword evidence="4" id="KW-0375">Hydrogen ion transport</keyword>
<feature type="transmembrane region" description="Helical" evidence="9">
    <location>
        <begin position="51"/>
        <end position="69"/>
    </location>
</feature>
<dbReference type="GO" id="GO:0015986">
    <property type="term" value="P:proton motive force-driven ATP synthesis"/>
    <property type="evidence" value="ECO:0007669"/>
    <property type="project" value="InterPro"/>
</dbReference>
<name>A0A6M8UHB8_9CHLO</name>
<dbReference type="InterPro" id="IPR008688">
    <property type="entry name" value="ATP_synth_Bsub_B/MI25"/>
</dbReference>
<evidence type="ECO:0000256" key="7">
    <source>
        <dbReference type="ARBA" id="ARBA00023136"/>
    </source>
</evidence>
<dbReference type="GeneID" id="55748039"/>
<feature type="region of interest" description="Disordered" evidence="8">
    <location>
        <begin position="194"/>
        <end position="219"/>
    </location>
</feature>
<sequence>MSQQKPEIQNASTVDASKSFNDGVQYNRYLAYFLIFCVASSKKIIIYNEELLVCLSFVLFFYFSLNYFGTTVQNSLDETSESIKFEDENYFRLKEQSLKQLLSQYKHINELKTVYVSMQSKLSFFVTLNYQVFYNRFSKLVKSKVIALKTLKTLFLNTFQNSILLSTFPQILFNQFNKKVNLLVADEKVELPIQQPIPDTKHADKKPGRPKGSKNKKKV</sequence>
<feature type="compositionally biased region" description="Basic residues" evidence="8">
    <location>
        <begin position="208"/>
        <end position="219"/>
    </location>
</feature>
<organism evidence="10">
    <name type="scientific">Jaagichlorella hainangensis</name>
    <dbReference type="NCBI Taxonomy" id="445995"/>
    <lineage>
        <taxon>Eukaryota</taxon>
        <taxon>Viridiplantae</taxon>
        <taxon>Chlorophyta</taxon>
        <taxon>core chlorophytes</taxon>
        <taxon>Trebouxiophyceae</taxon>
        <taxon>Watanabeales</taxon>
        <taxon>Watanabeaceae</taxon>
        <taxon>Jaagichlorella</taxon>
    </lineage>
</organism>
<keyword evidence="6 10" id="KW-0496">Mitochondrion</keyword>
<proteinExistence type="predicted"/>
<evidence type="ECO:0000256" key="5">
    <source>
        <dbReference type="ARBA" id="ARBA00023065"/>
    </source>
</evidence>
<dbReference type="GO" id="GO:0045259">
    <property type="term" value="C:proton-transporting ATP synthase complex"/>
    <property type="evidence" value="ECO:0007669"/>
    <property type="project" value="UniProtKB-KW"/>
</dbReference>